<feature type="domain" description="OmpR/PhoB-type" evidence="4">
    <location>
        <begin position="1"/>
        <end position="98"/>
    </location>
</feature>
<dbReference type="GO" id="GO:0000160">
    <property type="term" value="P:phosphorelay signal transduction system"/>
    <property type="evidence" value="ECO:0007669"/>
    <property type="project" value="InterPro"/>
</dbReference>
<comment type="caution">
    <text evidence="5">The sequence shown here is derived from an EMBL/GenBank/DDBJ whole genome shotgun (WGS) entry which is preliminary data.</text>
</comment>
<sequence>MQYRFEDYLLDPDRRELTQGSEAIAVGPKVFDLLLYLVQHRDRVVSRDDLLQAVWDGRIVSESTLTSHINALRRAIGDNGETQRLIRTAARKGFRFVGDVWEEARAADRVSSVETGTAGPDEASTPVLSLPDKPSIAVLAFENLSGDPQQEYFADGVVEDIITALSRIGWLFVIARNSSFTYKGRAVDVKQVGRELGVRYVLEGSMRKAANRVRITGQLIDATTGAHIWADRFESALDDIFEVQDRMAEGVVGVIAPQVERAEIERAMRKPTGSLDAYDCYLRALPHFYTLTRKGVDQALALLDRAIAIDPHFALAKALAARCYAWRNPHGWAAAPEAEKANAVRLGQEALRDGADDPTVLWMVGFALWQLRVDPERALALYERALALNPNCAQALALHGWALATAGRPDEAVPPLLKAIRLSPYDSESFFTMTALGCTYLMAGRFDEAITWTSRALRERPSFAPALRFHAACLAELGRVAEARDTVSHLLQQEPTLTVSALRQRAPIFDAKLMDAYLDGLRKAGLPE</sequence>
<feature type="DNA-binding region" description="OmpR/PhoB-type" evidence="3">
    <location>
        <begin position="1"/>
        <end position="98"/>
    </location>
</feature>
<dbReference type="SUPFAM" id="SSF48452">
    <property type="entry name" value="TPR-like"/>
    <property type="match status" value="1"/>
</dbReference>
<dbReference type="SMART" id="SM00028">
    <property type="entry name" value="TPR"/>
    <property type="match status" value="4"/>
</dbReference>
<dbReference type="InterPro" id="IPR019734">
    <property type="entry name" value="TPR_rpt"/>
</dbReference>
<dbReference type="EMBL" id="VDUZ01000044">
    <property type="protein sequence ID" value="TXL71385.1"/>
    <property type="molecule type" value="Genomic_DNA"/>
</dbReference>
<feature type="repeat" description="TPR" evidence="2">
    <location>
        <begin position="430"/>
        <end position="463"/>
    </location>
</feature>
<dbReference type="InterPro" id="IPR016032">
    <property type="entry name" value="Sig_transdc_resp-reg_C-effctor"/>
</dbReference>
<gene>
    <name evidence="5" type="ORF">FHP25_30310</name>
</gene>
<dbReference type="Pfam" id="PF13432">
    <property type="entry name" value="TPR_16"/>
    <property type="match status" value="1"/>
</dbReference>
<dbReference type="InterPro" id="IPR011990">
    <property type="entry name" value="TPR-like_helical_dom_sf"/>
</dbReference>
<dbReference type="CDD" id="cd00383">
    <property type="entry name" value="trans_reg_C"/>
    <property type="match status" value="1"/>
</dbReference>
<protein>
    <submittedName>
        <fullName evidence="5">Tetratricopeptide repeat protein</fullName>
    </submittedName>
</protein>
<reference evidence="5 6" key="1">
    <citation type="submission" date="2019-06" db="EMBL/GenBank/DDBJ databases">
        <title>New taxonomy in bacterial strain CC-CFT640, isolated from vineyard.</title>
        <authorList>
            <person name="Lin S.-Y."/>
            <person name="Tsai C.-F."/>
            <person name="Young C.-C."/>
        </authorList>
    </citation>
    <scope>NUCLEOTIDE SEQUENCE [LARGE SCALE GENOMIC DNA]</scope>
    <source>
        <strain evidence="5 6">CC-CFT640</strain>
    </source>
</reference>
<dbReference type="InterPro" id="IPR001867">
    <property type="entry name" value="OmpR/PhoB-type_DNA-bd"/>
</dbReference>
<accession>A0A5C8PDC0</accession>
<evidence type="ECO:0000256" key="1">
    <source>
        <dbReference type="ARBA" id="ARBA00023125"/>
    </source>
</evidence>
<dbReference type="Pfam" id="PF14559">
    <property type="entry name" value="TPR_19"/>
    <property type="match status" value="1"/>
</dbReference>
<dbReference type="RefSeq" id="WP_147850743.1">
    <property type="nucleotide sequence ID" value="NZ_VDUZ01000044.1"/>
</dbReference>
<evidence type="ECO:0000256" key="2">
    <source>
        <dbReference type="PROSITE-ProRule" id="PRU00339"/>
    </source>
</evidence>
<dbReference type="GO" id="GO:0006355">
    <property type="term" value="P:regulation of DNA-templated transcription"/>
    <property type="evidence" value="ECO:0007669"/>
    <property type="project" value="InterPro"/>
</dbReference>
<dbReference type="PANTHER" id="PTHR12558">
    <property type="entry name" value="CELL DIVISION CYCLE 16,23,27"/>
    <property type="match status" value="1"/>
</dbReference>
<dbReference type="Gene3D" id="1.25.40.10">
    <property type="entry name" value="Tetratricopeptide repeat domain"/>
    <property type="match status" value="1"/>
</dbReference>
<keyword evidence="2" id="KW-0802">TPR repeat</keyword>
<dbReference type="SUPFAM" id="SSF46894">
    <property type="entry name" value="C-terminal effector domain of the bipartite response regulators"/>
    <property type="match status" value="1"/>
</dbReference>
<dbReference type="PROSITE" id="PS50005">
    <property type="entry name" value="TPR"/>
    <property type="match status" value="1"/>
</dbReference>
<organism evidence="5 6">
    <name type="scientific">Vineibacter terrae</name>
    <dbReference type="NCBI Taxonomy" id="2586908"/>
    <lineage>
        <taxon>Bacteria</taxon>
        <taxon>Pseudomonadati</taxon>
        <taxon>Pseudomonadota</taxon>
        <taxon>Alphaproteobacteria</taxon>
        <taxon>Hyphomicrobiales</taxon>
        <taxon>Vineibacter</taxon>
    </lineage>
</organism>
<dbReference type="AlphaFoldDB" id="A0A5C8PDC0"/>
<proteinExistence type="predicted"/>
<evidence type="ECO:0000256" key="3">
    <source>
        <dbReference type="PROSITE-ProRule" id="PRU01091"/>
    </source>
</evidence>
<dbReference type="PANTHER" id="PTHR12558:SF33">
    <property type="entry name" value="BLL7664 PROTEIN"/>
    <property type="match status" value="1"/>
</dbReference>
<dbReference type="OrthoDB" id="649979at2"/>
<evidence type="ECO:0000259" key="4">
    <source>
        <dbReference type="PROSITE" id="PS51755"/>
    </source>
</evidence>
<dbReference type="PROSITE" id="PS51755">
    <property type="entry name" value="OMPR_PHOB"/>
    <property type="match status" value="1"/>
</dbReference>
<name>A0A5C8PDC0_9HYPH</name>
<dbReference type="Pfam" id="PF00486">
    <property type="entry name" value="Trans_reg_C"/>
    <property type="match status" value="1"/>
</dbReference>
<dbReference type="Gene3D" id="3.40.50.10610">
    <property type="entry name" value="ABC-type transport auxiliary lipoprotein component"/>
    <property type="match status" value="1"/>
</dbReference>
<keyword evidence="1 3" id="KW-0238">DNA-binding</keyword>
<dbReference type="Gene3D" id="1.10.10.10">
    <property type="entry name" value="Winged helix-like DNA-binding domain superfamily/Winged helix DNA-binding domain"/>
    <property type="match status" value="1"/>
</dbReference>
<dbReference type="SMART" id="SM00862">
    <property type="entry name" value="Trans_reg_C"/>
    <property type="match status" value="1"/>
</dbReference>
<evidence type="ECO:0000313" key="5">
    <source>
        <dbReference type="EMBL" id="TXL71385.1"/>
    </source>
</evidence>
<dbReference type="GO" id="GO:0003677">
    <property type="term" value="F:DNA binding"/>
    <property type="evidence" value="ECO:0007669"/>
    <property type="project" value="UniProtKB-UniRule"/>
</dbReference>
<dbReference type="Proteomes" id="UP000321638">
    <property type="component" value="Unassembled WGS sequence"/>
</dbReference>
<keyword evidence="6" id="KW-1185">Reference proteome</keyword>
<evidence type="ECO:0000313" key="6">
    <source>
        <dbReference type="Proteomes" id="UP000321638"/>
    </source>
</evidence>
<dbReference type="InterPro" id="IPR036388">
    <property type="entry name" value="WH-like_DNA-bd_sf"/>
</dbReference>